<dbReference type="InterPro" id="IPR043132">
    <property type="entry name" value="BCAT-like_C"/>
</dbReference>
<gene>
    <name evidence="1" type="ORF">ACFQBM_00540</name>
</gene>
<dbReference type="RefSeq" id="WP_193193930.1">
    <property type="nucleotide sequence ID" value="NZ_JACZFR010000052.1"/>
</dbReference>
<evidence type="ECO:0000313" key="1">
    <source>
        <dbReference type="EMBL" id="MFC6631743.1"/>
    </source>
</evidence>
<dbReference type="Gene3D" id="3.20.10.10">
    <property type="entry name" value="D-amino Acid Aminotransferase, subunit A, domain 2"/>
    <property type="match status" value="1"/>
</dbReference>
<keyword evidence="1" id="KW-0808">Transferase</keyword>
<dbReference type="Gene3D" id="3.30.470.10">
    <property type="match status" value="1"/>
</dbReference>
<reference evidence="2" key="1">
    <citation type="journal article" date="2019" name="Int. J. Syst. Evol. Microbiol.">
        <title>The Global Catalogue of Microorganisms (GCM) 10K type strain sequencing project: providing services to taxonomists for standard genome sequencing and annotation.</title>
        <authorList>
            <consortium name="The Broad Institute Genomics Platform"/>
            <consortium name="The Broad Institute Genome Sequencing Center for Infectious Disease"/>
            <person name="Wu L."/>
            <person name="Ma J."/>
        </authorList>
    </citation>
    <scope>NUCLEOTIDE SEQUENCE [LARGE SCALE GENOMIC DNA]</scope>
    <source>
        <strain evidence="2">CGMCC 1.13718</strain>
    </source>
</reference>
<dbReference type="SUPFAM" id="SSF56752">
    <property type="entry name" value="D-aminoacid aminotransferase-like PLP-dependent enzymes"/>
    <property type="match status" value="1"/>
</dbReference>
<evidence type="ECO:0000313" key="2">
    <source>
        <dbReference type="Proteomes" id="UP001596425"/>
    </source>
</evidence>
<dbReference type="Proteomes" id="UP001596425">
    <property type="component" value="Unassembled WGS sequence"/>
</dbReference>
<name>A0ABW1YG49_9GAMM</name>
<dbReference type="Pfam" id="PF01063">
    <property type="entry name" value="Aminotran_4"/>
    <property type="match status" value="1"/>
</dbReference>
<organism evidence="1 2">
    <name type="scientific">Microbulbifer taiwanensis</name>
    <dbReference type="NCBI Taxonomy" id="986746"/>
    <lineage>
        <taxon>Bacteria</taxon>
        <taxon>Pseudomonadati</taxon>
        <taxon>Pseudomonadota</taxon>
        <taxon>Gammaproteobacteria</taxon>
        <taxon>Cellvibrionales</taxon>
        <taxon>Microbulbiferaceae</taxon>
        <taxon>Microbulbifer</taxon>
    </lineage>
</organism>
<proteinExistence type="predicted"/>
<comment type="caution">
    <text evidence="1">The sequence shown here is derived from an EMBL/GenBank/DDBJ whole genome shotgun (WGS) entry which is preliminary data.</text>
</comment>
<dbReference type="GO" id="GO:0008483">
    <property type="term" value="F:transaminase activity"/>
    <property type="evidence" value="ECO:0007669"/>
    <property type="project" value="UniProtKB-KW"/>
</dbReference>
<keyword evidence="2" id="KW-1185">Reference proteome</keyword>
<dbReference type="InterPro" id="IPR001544">
    <property type="entry name" value="Aminotrans_IV"/>
</dbReference>
<accession>A0ABW1YG49</accession>
<dbReference type="InterPro" id="IPR036038">
    <property type="entry name" value="Aminotransferase-like"/>
</dbReference>
<dbReference type="EMBL" id="JBHSVR010000001">
    <property type="protein sequence ID" value="MFC6631743.1"/>
    <property type="molecule type" value="Genomic_DNA"/>
</dbReference>
<protein>
    <submittedName>
        <fullName evidence="1">Aminotransferase class IV</fullName>
    </submittedName>
</protein>
<dbReference type="InterPro" id="IPR043131">
    <property type="entry name" value="BCAT-like_N"/>
</dbReference>
<sequence>MPQLPQLYSLGRAVNALPEDCVYRDGLLETMRCQRGCLPLWALHRQRLQRSGRVNAVDLDRIEAFLLAVAANCPEDAAKMRLRCGAVEGRWQWDLSLLSLESTPELEQGVMLFPCSTRLRTLNTANPGCKSLLRTGYNRAKDELPVIGLCDGLMRDTAGRVIESLRCNLLVWLGDGWVTPNLGRCGVRGVMRDWLADRVPLQEVDMDLESLCAGMEVALCNSVRGVMPVRELIGHCRWSIGPETRRLQQLITERLW</sequence>
<keyword evidence="1" id="KW-0032">Aminotransferase</keyword>